<feature type="domain" description="Glycoside hydrolase family 9" evidence="8">
    <location>
        <begin position="126"/>
        <end position="572"/>
    </location>
</feature>
<dbReference type="PROSITE" id="PS00698">
    <property type="entry name" value="GH9_3"/>
    <property type="match status" value="1"/>
</dbReference>
<feature type="active site" evidence="6">
    <location>
        <position position="550"/>
    </location>
</feature>
<dbReference type="InterPro" id="IPR004197">
    <property type="entry name" value="Cellulase_Ig-like"/>
</dbReference>
<evidence type="ECO:0000256" key="2">
    <source>
        <dbReference type="ARBA" id="ARBA00022801"/>
    </source>
</evidence>
<dbReference type="SUPFAM" id="SSF48208">
    <property type="entry name" value="Six-hairpin glycosidases"/>
    <property type="match status" value="1"/>
</dbReference>
<keyword evidence="2 6" id="KW-0378">Hydrolase</keyword>
<evidence type="ECO:0000256" key="1">
    <source>
        <dbReference type="ARBA" id="ARBA00007072"/>
    </source>
</evidence>
<sequence>MNKVKVLALSASVALMIGCSDADTKLANSAKAEVGFTKVNQLGYLPAAKKLAVVPAVAAAKFEIIDVTSGKVALTGSLSEVKSWSATGDEPFKLADFSALQAEGIYRLVVQGVSDSYTFDISPSVYSQAHDGALKAYYYNRASTELTEQYAGVYARPEGHPDTDVRIFDNAASSARPADTSFAAPKGWYDAGDYGKYIVNSGISTYTLLAAYEHFPSFYNQRDINIPESGDAVPDILDEVMWNLEWMQAMQDPNDGGVYHKLTTLNFSGAVMPHEATAQRYFIKKSTAATLDFAAVMATASRVYAPFEGAFPGKAAAYRQAAIAAWDWAQANPSETYSQTPLSKVQTGAYGDKKLNDEFAWAAAELFILTGEQKYWQAFNKQKVQAGESSWANVAGLGFISLANNARSLLNEAQYKTVTDSIVRAADSLLVTYKENAYQVPIGDNDFFWGGNSGTLNRAWVLLEANKIKPQQEYIDAALAAVDYIYGRNPTNYSFVTGFGDNPAVGIHHRPSYADGIKAPVPGWLAGGAHNGKQDGCEYPSDAPAKSYLDDWCSYSTNEIAINWNAPLVYVLAAVNNL</sequence>
<dbReference type="EMBL" id="JAUOPB010000004">
    <property type="protein sequence ID" value="MDO6422212.1"/>
    <property type="molecule type" value="Genomic_DNA"/>
</dbReference>
<dbReference type="PROSITE" id="PS51257">
    <property type="entry name" value="PROKAR_LIPOPROTEIN"/>
    <property type="match status" value="1"/>
</dbReference>
<evidence type="ECO:0000256" key="4">
    <source>
        <dbReference type="ARBA" id="ARBA00023295"/>
    </source>
</evidence>
<dbReference type="InterPro" id="IPR001701">
    <property type="entry name" value="Glyco_hydro_9"/>
</dbReference>
<dbReference type="InterPro" id="IPR033126">
    <property type="entry name" value="Glyco_hydro_9_Asp/Glu_AS"/>
</dbReference>
<evidence type="ECO:0000256" key="7">
    <source>
        <dbReference type="RuleBase" id="RU361166"/>
    </source>
</evidence>
<evidence type="ECO:0000256" key="3">
    <source>
        <dbReference type="ARBA" id="ARBA00023277"/>
    </source>
</evidence>
<dbReference type="Gene3D" id="2.60.40.10">
    <property type="entry name" value="Immunoglobulins"/>
    <property type="match status" value="1"/>
</dbReference>
<feature type="domain" description="Cellulase Ig-like" evidence="9">
    <location>
        <begin position="38"/>
        <end position="113"/>
    </location>
</feature>
<dbReference type="Proteomes" id="UP001169760">
    <property type="component" value="Unassembled WGS sequence"/>
</dbReference>
<dbReference type="InterPro" id="IPR008928">
    <property type="entry name" value="6-hairpin_glycosidase_sf"/>
</dbReference>
<dbReference type="Pfam" id="PF00759">
    <property type="entry name" value="Glyco_hydro_9"/>
    <property type="match status" value="1"/>
</dbReference>
<keyword evidence="7" id="KW-0136">Cellulose degradation</keyword>
<dbReference type="SUPFAM" id="SSF81296">
    <property type="entry name" value="E set domains"/>
    <property type="match status" value="1"/>
</dbReference>
<dbReference type="Pfam" id="PF02927">
    <property type="entry name" value="CelD_N"/>
    <property type="match status" value="1"/>
</dbReference>
<dbReference type="EC" id="3.2.1.4" evidence="7"/>
<keyword evidence="3 6" id="KW-0119">Carbohydrate metabolism</keyword>
<dbReference type="GO" id="GO:0008810">
    <property type="term" value="F:cellulase activity"/>
    <property type="evidence" value="ECO:0007669"/>
    <property type="project" value="UniProtKB-EC"/>
</dbReference>
<comment type="catalytic activity">
    <reaction evidence="7">
        <text>Endohydrolysis of (1-&gt;4)-beta-D-glucosidic linkages in cellulose, lichenin and cereal beta-D-glucans.</text>
        <dbReference type="EC" id="3.2.1.4"/>
    </reaction>
</comment>
<keyword evidence="7" id="KW-0732">Signal</keyword>
<dbReference type="InterPro" id="IPR013783">
    <property type="entry name" value="Ig-like_fold"/>
</dbReference>
<keyword evidence="4 6" id="KW-0326">Glycosidase</keyword>
<evidence type="ECO:0000256" key="6">
    <source>
        <dbReference type="PROSITE-ProRule" id="PRU10060"/>
    </source>
</evidence>
<evidence type="ECO:0000313" key="11">
    <source>
        <dbReference type="Proteomes" id="UP001169760"/>
    </source>
</evidence>
<dbReference type="InterPro" id="IPR014756">
    <property type="entry name" value="Ig_E-set"/>
</dbReference>
<feature type="signal peptide" evidence="7">
    <location>
        <begin position="1"/>
        <end position="22"/>
    </location>
</feature>
<evidence type="ECO:0000259" key="8">
    <source>
        <dbReference type="Pfam" id="PF00759"/>
    </source>
</evidence>
<feature type="chain" id="PRO_5043085751" description="Endoglucanase" evidence="7">
    <location>
        <begin position="23"/>
        <end position="578"/>
    </location>
</feature>
<accession>A0AAW7X5T4</accession>
<gene>
    <name evidence="10" type="ORF">Q4521_06985</name>
</gene>
<name>A0AAW7X5T4_9GAMM</name>
<dbReference type="RefSeq" id="WP_303492083.1">
    <property type="nucleotide sequence ID" value="NZ_JAUOPB010000004.1"/>
</dbReference>
<dbReference type="Gene3D" id="1.50.10.10">
    <property type="match status" value="1"/>
</dbReference>
<dbReference type="InterPro" id="IPR012341">
    <property type="entry name" value="6hp_glycosidase-like_sf"/>
</dbReference>
<evidence type="ECO:0000259" key="9">
    <source>
        <dbReference type="Pfam" id="PF02927"/>
    </source>
</evidence>
<dbReference type="PANTHER" id="PTHR22298">
    <property type="entry name" value="ENDO-1,4-BETA-GLUCANASE"/>
    <property type="match status" value="1"/>
</dbReference>
<comment type="similarity">
    <text evidence="1 6 7">Belongs to the glycosyl hydrolase 9 (cellulase E) family.</text>
</comment>
<keyword evidence="5 6" id="KW-0624">Polysaccharide degradation</keyword>
<feature type="active site" evidence="6">
    <location>
        <position position="559"/>
    </location>
</feature>
<evidence type="ECO:0000313" key="10">
    <source>
        <dbReference type="EMBL" id="MDO6422212.1"/>
    </source>
</evidence>
<comment type="caution">
    <text evidence="10">The sequence shown here is derived from an EMBL/GenBank/DDBJ whole genome shotgun (WGS) entry which is preliminary data.</text>
</comment>
<dbReference type="AlphaFoldDB" id="A0AAW7X5T4"/>
<evidence type="ECO:0000256" key="5">
    <source>
        <dbReference type="ARBA" id="ARBA00023326"/>
    </source>
</evidence>
<dbReference type="GO" id="GO:0030245">
    <property type="term" value="P:cellulose catabolic process"/>
    <property type="evidence" value="ECO:0007669"/>
    <property type="project" value="UniProtKB-KW"/>
</dbReference>
<proteinExistence type="inferred from homology"/>
<reference evidence="10" key="1">
    <citation type="submission" date="2023-07" db="EMBL/GenBank/DDBJ databases">
        <title>Genome content predicts the carbon catabolic preferences of heterotrophic bacteria.</title>
        <authorList>
            <person name="Gralka M."/>
        </authorList>
    </citation>
    <scope>NUCLEOTIDE SEQUENCE</scope>
    <source>
        <strain evidence="10">I3M17_2</strain>
    </source>
</reference>
<dbReference type="CDD" id="cd02850">
    <property type="entry name" value="E_set_Cellulase_N"/>
    <property type="match status" value="1"/>
</dbReference>
<protein>
    <recommendedName>
        <fullName evidence="7">Endoglucanase</fullName>
        <ecNumber evidence="7">3.2.1.4</ecNumber>
    </recommendedName>
</protein>
<organism evidence="10 11">
    <name type="scientific">Saccharophagus degradans</name>
    <dbReference type="NCBI Taxonomy" id="86304"/>
    <lineage>
        <taxon>Bacteria</taxon>
        <taxon>Pseudomonadati</taxon>
        <taxon>Pseudomonadota</taxon>
        <taxon>Gammaproteobacteria</taxon>
        <taxon>Cellvibrionales</taxon>
        <taxon>Cellvibrionaceae</taxon>
        <taxon>Saccharophagus</taxon>
    </lineage>
</organism>